<name>A0A7C5WRI8_9DEIN</name>
<sequence length="235" mass="26275">MVSNMFTDCILCYTLCQAFPSRGCGESAIMGASMNTETASLQEKRREKRIREILSAALDVFTEKGYPKTTMDDIAERALLTRPALYKYFRDKQSILKALVEWKMEELIAEFEAIAGDGPRGFEPQLRRLVRSAIAFQKQNRGAFHALLTANSLPSLTKDERFVALKNRLVGVVAGILQKGIDAGEVRPEPAHDLAELFLSLLFHPAAKGFVEPDNEDAYDGRLIERVFLYGVAAR</sequence>
<dbReference type="GO" id="GO:0000976">
    <property type="term" value="F:transcription cis-regulatory region binding"/>
    <property type="evidence" value="ECO:0007669"/>
    <property type="project" value="TreeGrafter"/>
</dbReference>
<dbReference type="PROSITE" id="PS50977">
    <property type="entry name" value="HTH_TETR_2"/>
    <property type="match status" value="1"/>
</dbReference>
<dbReference type="EMBL" id="DRNZ01000207">
    <property type="protein sequence ID" value="HHO58174.1"/>
    <property type="molecule type" value="Genomic_DNA"/>
</dbReference>
<dbReference type="InterPro" id="IPR023772">
    <property type="entry name" value="DNA-bd_HTH_TetR-type_CS"/>
</dbReference>
<proteinExistence type="predicted"/>
<gene>
    <name evidence="6" type="ORF">ENJ85_03280</name>
</gene>
<dbReference type="PROSITE" id="PS01081">
    <property type="entry name" value="HTH_TETR_1"/>
    <property type="match status" value="1"/>
</dbReference>
<keyword evidence="2 4" id="KW-0238">DNA-binding</keyword>
<dbReference type="GO" id="GO:0003700">
    <property type="term" value="F:DNA-binding transcription factor activity"/>
    <property type="evidence" value="ECO:0007669"/>
    <property type="project" value="TreeGrafter"/>
</dbReference>
<dbReference type="InterPro" id="IPR009057">
    <property type="entry name" value="Homeodomain-like_sf"/>
</dbReference>
<dbReference type="Gene3D" id="1.10.10.60">
    <property type="entry name" value="Homeodomain-like"/>
    <property type="match status" value="1"/>
</dbReference>
<dbReference type="InterPro" id="IPR001647">
    <property type="entry name" value="HTH_TetR"/>
</dbReference>
<evidence type="ECO:0000256" key="2">
    <source>
        <dbReference type="ARBA" id="ARBA00023125"/>
    </source>
</evidence>
<organism evidence="6">
    <name type="scientific">Oceanithermus profundus</name>
    <dbReference type="NCBI Taxonomy" id="187137"/>
    <lineage>
        <taxon>Bacteria</taxon>
        <taxon>Thermotogati</taxon>
        <taxon>Deinococcota</taxon>
        <taxon>Deinococci</taxon>
        <taxon>Thermales</taxon>
        <taxon>Thermaceae</taxon>
        <taxon>Oceanithermus</taxon>
    </lineage>
</organism>
<dbReference type="PANTHER" id="PTHR30055:SF234">
    <property type="entry name" value="HTH-TYPE TRANSCRIPTIONAL REGULATOR BETI"/>
    <property type="match status" value="1"/>
</dbReference>
<accession>A0A7C5WRI8</accession>
<feature type="domain" description="HTH tetR-type" evidence="5">
    <location>
        <begin position="47"/>
        <end position="107"/>
    </location>
</feature>
<dbReference type="InterPro" id="IPR050109">
    <property type="entry name" value="HTH-type_TetR-like_transc_reg"/>
</dbReference>
<feature type="DNA-binding region" description="H-T-H motif" evidence="4">
    <location>
        <begin position="70"/>
        <end position="89"/>
    </location>
</feature>
<dbReference type="InterPro" id="IPR036271">
    <property type="entry name" value="Tet_transcr_reg_TetR-rel_C_sf"/>
</dbReference>
<keyword evidence="3" id="KW-0804">Transcription</keyword>
<dbReference type="SUPFAM" id="SSF46689">
    <property type="entry name" value="Homeodomain-like"/>
    <property type="match status" value="1"/>
</dbReference>
<dbReference type="Gene3D" id="1.10.357.10">
    <property type="entry name" value="Tetracycline Repressor, domain 2"/>
    <property type="match status" value="1"/>
</dbReference>
<reference evidence="6" key="1">
    <citation type="journal article" date="2020" name="mSystems">
        <title>Genome- and Community-Level Interaction Insights into Carbon Utilization and Element Cycling Functions of Hydrothermarchaeota in Hydrothermal Sediment.</title>
        <authorList>
            <person name="Zhou Z."/>
            <person name="Liu Y."/>
            <person name="Xu W."/>
            <person name="Pan J."/>
            <person name="Luo Z.H."/>
            <person name="Li M."/>
        </authorList>
    </citation>
    <scope>NUCLEOTIDE SEQUENCE [LARGE SCALE GENOMIC DNA]</scope>
    <source>
        <strain evidence="6">HyVt-523</strain>
    </source>
</reference>
<protein>
    <submittedName>
        <fullName evidence="6">TetR/AcrR family transcriptional regulator</fullName>
    </submittedName>
</protein>
<evidence type="ECO:0000256" key="3">
    <source>
        <dbReference type="ARBA" id="ARBA00023163"/>
    </source>
</evidence>
<evidence type="ECO:0000256" key="4">
    <source>
        <dbReference type="PROSITE-ProRule" id="PRU00335"/>
    </source>
</evidence>
<dbReference type="SUPFAM" id="SSF48498">
    <property type="entry name" value="Tetracyclin repressor-like, C-terminal domain"/>
    <property type="match status" value="1"/>
</dbReference>
<keyword evidence="1" id="KW-0805">Transcription regulation</keyword>
<dbReference type="Proteomes" id="UP000886105">
    <property type="component" value="Unassembled WGS sequence"/>
</dbReference>
<dbReference type="PANTHER" id="PTHR30055">
    <property type="entry name" value="HTH-TYPE TRANSCRIPTIONAL REGULATOR RUTR"/>
    <property type="match status" value="1"/>
</dbReference>
<evidence type="ECO:0000313" key="6">
    <source>
        <dbReference type="EMBL" id="HHO58174.1"/>
    </source>
</evidence>
<dbReference type="Pfam" id="PF00440">
    <property type="entry name" value="TetR_N"/>
    <property type="match status" value="1"/>
</dbReference>
<dbReference type="PRINTS" id="PR00455">
    <property type="entry name" value="HTHTETR"/>
</dbReference>
<evidence type="ECO:0000256" key="1">
    <source>
        <dbReference type="ARBA" id="ARBA00023015"/>
    </source>
</evidence>
<dbReference type="AlphaFoldDB" id="A0A7C5WRI8"/>
<evidence type="ECO:0000259" key="5">
    <source>
        <dbReference type="PROSITE" id="PS50977"/>
    </source>
</evidence>
<comment type="caution">
    <text evidence="6">The sequence shown here is derived from an EMBL/GenBank/DDBJ whole genome shotgun (WGS) entry which is preliminary data.</text>
</comment>